<keyword evidence="6 9" id="KW-0812">Transmembrane</keyword>
<dbReference type="FunFam" id="1.20.81.30:FF:000001">
    <property type="entry name" value="Type II secretion system protein F"/>
    <property type="match status" value="2"/>
</dbReference>
<dbReference type="Proteomes" id="UP000179014">
    <property type="component" value="Unassembled WGS sequence"/>
</dbReference>
<dbReference type="Pfam" id="PF00482">
    <property type="entry name" value="T2SSF"/>
    <property type="match status" value="2"/>
</dbReference>
<evidence type="ECO:0000256" key="9">
    <source>
        <dbReference type="RuleBase" id="RU003923"/>
    </source>
</evidence>
<dbReference type="InterPro" id="IPR003004">
    <property type="entry name" value="GspF/PilC"/>
</dbReference>
<dbReference type="PANTHER" id="PTHR30012:SF0">
    <property type="entry name" value="TYPE II SECRETION SYSTEM PROTEIN F-RELATED"/>
    <property type="match status" value="1"/>
</dbReference>
<evidence type="ECO:0000256" key="5">
    <source>
        <dbReference type="ARBA" id="ARBA00022519"/>
    </source>
</evidence>
<evidence type="ECO:0000256" key="2">
    <source>
        <dbReference type="ARBA" id="ARBA00005745"/>
    </source>
</evidence>
<evidence type="ECO:0000313" key="13">
    <source>
        <dbReference type="Proteomes" id="UP000179014"/>
    </source>
</evidence>
<sequence>MKYRITVRKEGVPDEKKVIEAVSRFAVYEQVQKEGGTVIALTEETSFFRLPAWLFITIGTGVKRDEIIRMAKNLSAMISAGLSLSRALSVIERQSGNKNLKKITAGISESVKTGSSFHGALALYPTVFPAIFVAMARAGEESGSLSESLAVVALQMERSEELVRKIRGAMIYPIIVIVAVIIVGILMLIYVVPTLTSTFNQLGVEVPLATRVIVGMSNFMVSNVTVVLAAIIALIVGEVSFVRSRLGSRIIIAIALHLPVIGELVRETYVARTSRTLSSLLSSSVPVLDALSITKEVVHAEVFAAVVGEAEAHVRKGELLSQAFSTHTNLYPILMSDMLTVGEETGKVAEMLRQIADFYEGNVAQKTKDLSTIIEPVLMLFIGAVVGIFAVSMIAPIYSLSSAF</sequence>
<evidence type="ECO:0000256" key="6">
    <source>
        <dbReference type="ARBA" id="ARBA00022692"/>
    </source>
</evidence>
<dbReference type="InterPro" id="IPR018076">
    <property type="entry name" value="T2SS_GspF_dom"/>
</dbReference>
<comment type="similarity">
    <text evidence="2 9">Belongs to the GSP F family.</text>
</comment>
<keyword evidence="3 9" id="KW-0813">Transport</keyword>
<proteinExistence type="inferred from homology"/>
<keyword evidence="8 10" id="KW-0472">Membrane</keyword>
<dbReference type="PROSITE" id="PS00874">
    <property type="entry name" value="T2SP_F"/>
    <property type="match status" value="1"/>
</dbReference>
<dbReference type="GO" id="GO:0005886">
    <property type="term" value="C:plasma membrane"/>
    <property type="evidence" value="ECO:0007669"/>
    <property type="project" value="UniProtKB-SubCell"/>
</dbReference>
<name>A0A1F6BTM4_9BACT</name>
<dbReference type="PANTHER" id="PTHR30012">
    <property type="entry name" value="GENERAL SECRETION PATHWAY PROTEIN"/>
    <property type="match status" value="1"/>
</dbReference>
<comment type="caution">
    <text evidence="12">The sequence shown here is derived from an EMBL/GenBank/DDBJ whole genome shotgun (WGS) entry which is preliminary data.</text>
</comment>
<evidence type="ECO:0000256" key="3">
    <source>
        <dbReference type="ARBA" id="ARBA00022448"/>
    </source>
</evidence>
<dbReference type="AlphaFoldDB" id="A0A1F6BTM4"/>
<reference evidence="12 13" key="1">
    <citation type="journal article" date="2016" name="Nat. Commun.">
        <title>Thousands of microbial genomes shed light on interconnected biogeochemical processes in an aquifer system.</title>
        <authorList>
            <person name="Anantharaman K."/>
            <person name="Brown C.T."/>
            <person name="Hug L.A."/>
            <person name="Sharon I."/>
            <person name="Castelle C.J."/>
            <person name="Probst A.J."/>
            <person name="Thomas B.C."/>
            <person name="Singh A."/>
            <person name="Wilkins M.J."/>
            <person name="Karaoz U."/>
            <person name="Brodie E.L."/>
            <person name="Williams K.H."/>
            <person name="Hubbard S.S."/>
            <person name="Banfield J.F."/>
        </authorList>
    </citation>
    <scope>NUCLEOTIDE SEQUENCE [LARGE SCALE GENOMIC DNA]</scope>
</reference>
<dbReference type="EMBL" id="MFKN01000034">
    <property type="protein sequence ID" value="OGG40281.1"/>
    <property type="molecule type" value="Genomic_DNA"/>
</dbReference>
<evidence type="ECO:0000256" key="8">
    <source>
        <dbReference type="ARBA" id="ARBA00023136"/>
    </source>
</evidence>
<feature type="transmembrane region" description="Helical" evidence="10">
    <location>
        <begin position="377"/>
        <end position="398"/>
    </location>
</feature>
<dbReference type="InterPro" id="IPR001992">
    <property type="entry name" value="T2SS_GspF/T4SS_PilC_CS"/>
</dbReference>
<protein>
    <recommendedName>
        <fullName evidence="11">Type II secretion system protein GspF domain-containing protein</fullName>
    </recommendedName>
</protein>
<dbReference type="Gene3D" id="1.20.81.30">
    <property type="entry name" value="Type II secretion system (T2SS), domain F"/>
    <property type="match status" value="2"/>
</dbReference>
<comment type="subcellular location">
    <subcellularLocation>
        <location evidence="1">Cell inner membrane</location>
        <topology evidence="1">Multi-pass membrane protein</topology>
    </subcellularLocation>
    <subcellularLocation>
        <location evidence="9">Cell membrane</location>
        <topology evidence="9">Multi-pass membrane protein</topology>
    </subcellularLocation>
</comment>
<keyword evidence="5" id="KW-0997">Cell inner membrane</keyword>
<keyword evidence="7 10" id="KW-1133">Transmembrane helix</keyword>
<evidence type="ECO:0000256" key="7">
    <source>
        <dbReference type="ARBA" id="ARBA00022989"/>
    </source>
</evidence>
<feature type="domain" description="Type II secretion system protein GspF" evidence="11">
    <location>
        <begin position="72"/>
        <end position="193"/>
    </location>
</feature>
<feature type="transmembrane region" description="Helical" evidence="10">
    <location>
        <begin position="169"/>
        <end position="192"/>
    </location>
</feature>
<feature type="domain" description="Type II secretion system protein GspF" evidence="11">
    <location>
        <begin position="274"/>
        <end position="396"/>
    </location>
</feature>
<keyword evidence="4" id="KW-1003">Cell membrane</keyword>
<evidence type="ECO:0000256" key="4">
    <source>
        <dbReference type="ARBA" id="ARBA00022475"/>
    </source>
</evidence>
<evidence type="ECO:0000256" key="10">
    <source>
        <dbReference type="SAM" id="Phobius"/>
    </source>
</evidence>
<evidence type="ECO:0000259" key="11">
    <source>
        <dbReference type="Pfam" id="PF00482"/>
    </source>
</evidence>
<evidence type="ECO:0000256" key="1">
    <source>
        <dbReference type="ARBA" id="ARBA00004429"/>
    </source>
</evidence>
<feature type="transmembrane region" description="Helical" evidence="10">
    <location>
        <begin position="212"/>
        <end position="236"/>
    </location>
</feature>
<dbReference type="InterPro" id="IPR042094">
    <property type="entry name" value="T2SS_GspF_sf"/>
</dbReference>
<organism evidence="12 13">
    <name type="scientific">Candidatus Kaiserbacteria bacterium GWA2_50_9</name>
    <dbReference type="NCBI Taxonomy" id="1798474"/>
    <lineage>
        <taxon>Bacteria</taxon>
        <taxon>Candidatus Kaiseribacteriota</taxon>
    </lineage>
</organism>
<gene>
    <name evidence="12" type="ORF">A2118_02255</name>
</gene>
<accession>A0A1F6BTM4</accession>
<dbReference type="STRING" id="1798474.A2118_02255"/>
<dbReference type="GO" id="GO:0015628">
    <property type="term" value="P:protein secretion by the type II secretion system"/>
    <property type="evidence" value="ECO:0007669"/>
    <property type="project" value="TreeGrafter"/>
</dbReference>
<dbReference type="PRINTS" id="PR00812">
    <property type="entry name" value="BCTERIALGSPF"/>
</dbReference>
<evidence type="ECO:0000313" key="12">
    <source>
        <dbReference type="EMBL" id="OGG40281.1"/>
    </source>
</evidence>